<evidence type="ECO:0000256" key="2">
    <source>
        <dbReference type="ARBA" id="ARBA00009063"/>
    </source>
</evidence>
<dbReference type="PANTHER" id="PTHR19957">
    <property type="entry name" value="SYNTAXIN"/>
    <property type="match status" value="1"/>
</dbReference>
<dbReference type="Gene3D" id="1.20.58.70">
    <property type="match status" value="1"/>
</dbReference>
<evidence type="ECO:0000256" key="6">
    <source>
        <dbReference type="SAM" id="Coils"/>
    </source>
</evidence>
<dbReference type="PANTHER" id="PTHR19957:SF307">
    <property type="entry name" value="PROTEIN SSO1-RELATED"/>
    <property type="match status" value="1"/>
</dbReference>
<dbReference type="GO" id="GO:0012505">
    <property type="term" value="C:endomembrane system"/>
    <property type="evidence" value="ECO:0007669"/>
    <property type="project" value="TreeGrafter"/>
</dbReference>
<name>A0A9W4T2X6_9GLOM</name>
<dbReference type="InterPro" id="IPR045242">
    <property type="entry name" value="Syntaxin"/>
</dbReference>
<dbReference type="AlphaFoldDB" id="A0A9W4T2X6"/>
<evidence type="ECO:0000256" key="4">
    <source>
        <dbReference type="ARBA" id="ARBA00022989"/>
    </source>
</evidence>
<evidence type="ECO:0000259" key="7">
    <source>
        <dbReference type="PROSITE" id="PS50192"/>
    </source>
</evidence>
<feature type="domain" description="T-SNARE coiled-coil homology" evidence="7">
    <location>
        <begin position="180"/>
        <end position="242"/>
    </location>
</feature>
<keyword evidence="9" id="KW-1185">Reference proteome</keyword>
<dbReference type="InterPro" id="IPR010989">
    <property type="entry name" value="SNARE"/>
</dbReference>
<feature type="coiled-coil region" evidence="6">
    <location>
        <begin position="173"/>
        <end position="210"/>
    </location>
</feature>
<dbReference type="SMART" id="SM00397">
    <property type="entry name" value="t_SNARE"/>
    <property type="match status" value="1"/>
</dbReference>
<proteinExistence type="inferred from homology"/>
<evidence type="ECO:0000313" key="8">
    <source>
        <dbReference type="EMBL" id="CAI2190568.1"/>
    </source>
</evidence>
<dbReference type="InterPro" id="IPR000727">
    <property type="entry name" value="T_SNARE_dom"/>
</dbReference>
<comment type="subcellular location">
    <subcellularLocation>
        <location evidence="1">Membrane</location>
        <topology evidence="1">Single-pass type IV membrane protein</topology>
    </subcellularLocation>
</comment>
<dbReference type="GO" id="GO:0005484">
    <property type="term" value="F:SNAP receptor activity"/>
    <property type="evidence" value="ECO:0007669"/>
    <property type="project" value="TreeGrafter"/>
</dbReference>
<dbReference type="PROSITE" id="PS50192">
    <property type="entry name" value="T_SNARE"/>
    <property type="match status" value="1"/>
</dbReference>
<evidence type="ECO:0000256" key="1">
    <source>
        <dbReference type="ARBA" id="ARBA00004211"/>
    </source>
</evidence>
<sequence>MQQEKLPQFSNPKTQSFINDTWLIENELNLLFSNISSILSIQTQITIATSNKDEMSLTTSRDSLISLTKNLLISTKNKIKSLELQNLKNVGSSSVASDFEIRNQRIIHIKEKFLNCLETYKEIEKNYMKQQKERLIRQYKIVNPDANYDDHVETDQPVFLQSIMDSINQRQNVEDSKRVLEEVNRRHEDIKQIERTIAELVELFEEMKLQVEIQDDHIVSITDNVQTVENDTKEVTDELHHSEENAK</sequence>
<dbReference type="GO" id="GO:0006886">
    <property type="term" value="P:intracellular protein transport"/>
    <property type="evidence" value="ECO:0007669"/>
    <property type="project" value="TreeGrafter"/>
</dbReference>
<dbReference type="OrthoDB" id="10255013at2759"/>
<keyword evidence="5" id="KW-0472">Membrane</keyword>
<dbReference type="GO" id="GO:0006887">
    <property type="term" value="P:exocytosis"/>
    <property type="evidence" value="ECO:0007669"/>
    <property type="project" value="TreeGrafter"/>
</dbReference>
<comment type="caution">
    <text evidence="8">The sequence shown here is derived from an EMBL/GenBank/DDBJ whole genome shotgun (WGS) entry which is preliminary data.</text>
</comment>
<feature type="non-terminal residue" evidence="8">
    <location>
        <position position="247"/>
    </location>
</feature>
<dbReference type="Proteomes" id="UP001153678">
    <property type="component" value="Unassembled WGS sequence"/>
</dbReference>
<accession>A0A9W4T2X6</accession>
<dbReference type="SUPFAM" id="SSF47661">
    <property type="entry name" value="t-snare proteins"/>
    <property type="match status" value="1"/>
</dbReference>
<comment type="similarity">
    <text evidence="2">Belongs to the syntaxin family.</text>
</comment>
<dbReference type="GO" id="GO:0006906">
    <property type="term" value="P:vesicle fusion"/>
    <property type="evidence" value="ECO:0007669"/>
    <property type="project" value="TreeGrafter"/>
</dbReference>
<keyword evidence="3" id="KW-0812">Transmembrane</keyword>
<gene>
    <name evidence="8" type="ORF">FWILDA_LOCUS14641</name>
</gene>
<dbReference type="GO" id="GO:0031201">
    <property type="term" value="C:SNARE complex"/>
    <property type="evidence" value="ECO:0007669"/>
    <property type="project" value="TreeGrafter"/>
</dbReference>
<evidence type="ECO:0000256" key="3">
    <source>
        <dbReference type="ARBA" id="ARBA00022692"/>
    </source>
</evidence>
<evidence type="ECO:0000256" key="5">
    <source>
        <dbReference type="ARBA" id="ARBA00023136"/>
    </source>
</evidence>
<dbReference type="GO" id="GO:0005886">
    <property type="term" value="C:plasma membrane"/>
    <property type="evidence" value="ECO:0007669"/>
    <property type="project" value="TreeGrafter"/>
</dbReference>
<keyword evidence="4" id="KW-1133">Transmembrane helix</keyword>
<dbReference type="GO" id="GO:0000149">
    <property type="term" value="F:SNARE binding"/>
    <property type="evidence" value="ECO:0007669"/>
    <property type="project" value="TreeGrafter"/>
</dbReference>
<keyword evidence="6" id="KW-0175">Coiled coil</keyword>
<evidence type="ECO:0000313" key="9">
    <source>
        <dbReference type="Proteomes" id="UP001153678"/>
    </source>
</evidence>
<dbReference type="GO" id="GO:0048278">
    <property type="term" value="P:vesicle docking"/>
    <property type="evidence" value="ECO:0007669"/>
    <property type="project" value="TreeGrafter"/>
</dbReference>
<dbReference type="InterPro" id="IPR006011">
    <property type="entry name" value="Syntaxin_N"/>
</dbReference>
<dbReference type="Pfam" id="PF00804">
    <property type="entry name" value="Syntaxin"/>
    <property type="match status" value="1"/>
</dbReference>
<dbReference type="EMBL" id="CAMKVN010006674">
    <property type="protein sequence ID" value="CAI2190568.1"/>
    <property type="molecule type" value="Genomic_DNA"/>
</dbReference>
<organism evidence="8 9">
    <name type="scientific">Funneliformis geosporum</name>
    <dbReference type="NCBI Taxonomy" id="1117311"/>
    <lineage>
        <taxon>Eukaryota</taxon>
        <taxon>Fungi</taxon>
        <taxon>Fungi incertae sedis</taxon>
        <taxon>Mucoromycota</taxon>
        <taxon>Glomeromycotina</taxon>
        <taxon>Glomeromycetes</taxon>
        <taxon>Glomerales</taxon>
        <taxon>Glomeraceae</taxon>
        <taxon>Funneliformis</taxon>
    </lineage>
</organism>
<reference evidence="8" key="1">
    <citation type="submission" date="2022-08" db="EMBL/GenBank/DDBJ databases">
        <authorList>
            <person name="Kallberg Y."/>
            <person name="Tangrot J."/>
            <person name="Rosling A."/>
        </authorList>
    </citation>
    <scope>NUCLEOTIDE SEQUENCE</scope>
    <source>
        <strain evidence="8">Wild A</strain>
    </source>
</reference>
<protein>
    <submittedName>
        <fullName evidence="8">18757_t:CDS:1</fullName>
    </submittedName>
</protein>